<evidence type="ECO:0000256" key="2">
    <source>
        <dbReference type="SAM" id="SignalP"/>
    </source>
</evidence>
<keyword evidence="4" id="KW-1185">Reference proteome</keyword>
<evidence type="ECO:0000256" key="1">
    <source>
        <dbReference type="SAM" id="MobiDB-lite"/>
    </source>
</evidence>
<dbReference type="Pfam" id="PF07027">
    <property type="entry name" value="DUF1318"/>
    <property type="match status" value="1"/>
</dbReference>
<evidence type="ECO:0000313" key="4">
    <source>
        <dbReference type="Proteomes" id="UP001446205"/>
    </source>
</evidence>
<dbReference type="RefSeq" id="WP_341369278.1">
    <property type="nucleotide sequence ID" value="NZ_JBBPCO010000001.1"/>
</dbReference>
<feature type="signal peptide" evidence="2">
    <location>
        <begin position="1"/>
        <end position="20"/>
    </location>
</feature>
<accession>A0ABU9D5U0</accession>
<name>A0ABU9D5U0_9PROT</name>
<gene>
    <name evidence="3" type="ORF">WOB96_00390</name>
</gene>
<dbReference type="Proteomes" id="UP001446205">
    <property type="component" value="Unassembled WGS sequence"/>
</dbReference>
<dbReference type="PROSITE" id="PS51257">
    <property type="entry name" value="PROKAR_LIPOPROTEIN"/>
    <property type="match status" value="1"/>
</dbReference>
<organism evidence="3 4">
    <name type="scientific">Thermithiobacillus plumbiphilus</name>
    <dbReference type="NCBI Taxonomy" id="1729899"/>
    <lineage>
        <taxon>Bacteria</taxon>
        <taxon>Pseudomonadati</taxon>
        <taxon>Pseudomonadota</taxon>
        <taxon>Acidithiobacillia</taxon>
        <taxon>Acidithiobacillales</taxon>
        <taxon>Thermithiobacillaceae</taxon>
        <taxon>Thermithiobacillus</taxon>
    </lineage>
</organism>
<evidence type="ECO:0000313" key="3">
    <source>
        <dbReference type="EMBL" id="MEK8088212.1"/>
    </source>
</evidence>
<feature type="region of interest" description="Disordered" evidence="1">
    <location>
        <begin position="49"/>
        <end position="71"/>
    </location>
</feature>
<comment type="caution">
    <text evidence="3">The sequence shown here is derived from an EMBL/GenBank/DDBJ whole genome shotgun (WGS) entry which is preliminary data.</text>
</comment>
<protein>
    <submittedName>
        <fullName evidence="3">YdbL family protein</fullName>
    </submittedName>
</protein>
<keyword evidence="2" id="KW-0732">Signal</keyword>
<reference evidence="3 4" key="1">
    <citation type="submission" date="2024-04" db="EMBL/GenBank/DDBJ databases">
        <authorList>
            <person name="Abashina T."/>
            <person name="Shaikin A."/>
        </authorList>
    </citation>
    <scope>NUCLEOTIDE SEQUENCE [LARGE SCALE GENOMIC DNA]</scope>
    <source>
        <strain evidence="3 4">AAFK</strain>
    </source>
</reference>
<dbReference type="InterPro" id="IPR008309">
    <property type="entry name" value="YdbL"/>
</dbReference>
<proteinExistence type="predicted"/>
<feature type="chain" id="PRO_5045727390" evidence="2">
    <location>
        <begin position="21"/>
        <end position="215"/>
    </location>
</feature>
<feature type="compositionally biased region" description="Pro residues" evidence="1">
    <location>
        <begin position="56"/>
        <end position="67"/>
    </location>
</feature>
<dbReference type="EMBL" id="JBBPCO010000001">
    <property type="protein sequence ID" value="MEK8088212.1"/>
    <property type="molecule type" value="Genomic_DNA"/>
</dbReference>
<sequence>MRVHPLWAMPVLALTSTACVTVNIYFPAAAAEKVADRIVQEVYKAGAVNKNSQPGQPKPAEPAPGQVPPQSALPHVELLAQALLTSAFSAISGSAEAVEANLDIESPAIRKLRQSLEARATQLQPLLASGALGLSNDGLVVVRDATKLPLAQRAQANALVQAENADRRQLYQAIATANGHPEWAGDIQRTFAASWIKNAQSGWWVQSPDGAWKQK</sequence>